<dbReference type="SUPFAM" id="SSF55811">
    <property type="entry name" value="Nudix"/>
    <property type="match status" value="1"/>
</dbReference>
<evidence type="ECO:0000313" key="3">
    <source>
        <dbReference type="Proteomes" id="UP001595704"/>
    </source>
</evidence>
<evidence type="ECO:0000259" key="1">
    <source>
        <dbReference type="Pfam" id="PF21906"/>
    </source>
</evidence>
<accession>A0ABV7UI46</accession>
<dbReference type="InterPro" id="IPR015797">
    <property type="entry name" value="NUDIX_hydrolase-like_dom_sf"/>
</dbReference>
<comment type="caution">
    <text evidence="2">The sequence shown here is derived from an EMBL/GenBank/DDBJ whole genome shotgun (WGS) entry which is preliminary data.</text>
</comment>
<dbReference type="InterPro" id="IPR054105">
    <property type="entry name" value="WHD_NrtR"/>
</dbReference>
<reference evidence="3" key="1">
    <citation type="journal article" date="2019" name="Int. J. Syst. Evol. Microbiol.">
        <title>The Global Catalogue of Microorganisms (GCM) 10K type strain sequencing project: providing services to taxonomists for standard genome sequencing and annotation.</title>
        <authorList>
            <consortium name="The Broad Institute Genomics Platform"/>
            <consortium name="The Broad Institute Genome Sequencing Center for Infectious Disease"/>
            <person name="Wu L."/>
            <person name="Ma J."/>
        </authorList>
    </citation>
    <scope>NUCLEOTIDE SEQUENCE [LARGE SCALE GENOMIC DNA]</scope>
    <source>
        <strain evidence="3">KCTC 42282</strain>
    </source>
</reference>
<name>A0ABV7UI46_9HYPH</name>
<proteinExistence type="predicted"/>
<organism evidence="2 3">
    <name type="scientific">Camelimonas fluminis</name>
    <dbReference type="NCBI Taxonomy" id="1576911"/>
    <lineage>
        <taxon>Bacteria</taxon>
        <taxon>Pseudomonadati</taxon>
        <taxon>Pseudomonadota</taxon>
        <taxon>Alphaproteobacteria</taxon>
        <taxon>Hyphomicrobiales</taxon>
        <taxon>Chelatococcaceae</taxon>
        <taxon>Camelimonas</taxon>
    </lineage>
</organism>
<dbReference type="RefSeq" id="WP_191320387.1">
    <property type="nucleotide sequence ID" value="NZ_BNCG01000017.1"/>
</dbReference>
<dbReference type="InterPro" id="IPR036390">
    <property type="entry name" value="WH_DNA-bd_sf"/>
</dbReference>
<dbReference type="InterPro" id="IPR011213">
    <property type="entry name" value="NMN_biosyn"/>
</dbReference>
<dbReference type="EMBL" id="JBHRYC010000061">
    <property type="protein sequence ID" value="MFC3638256.1"/>
    <property type="molecule type" value="Genomic_DNA"/>
</dbReference>
<dbReference type="SUPFAM" id="SSF46785">
    <property type="entry name" value="Winged helix' DNA-binding domain"/>
    <property type="match status" value="1"/>
</dbReference>
<dbReference type="InterPro" id="IPR036388">
    <property type="entry name" value="WH-like_DNA-bd_sf"/>
</dbReference>
<gene>
    <name evidence="2" type="ORF">ACFONL_12880</name>
</gene>
<sequence>MQPPSRSGELAERNVLVDLVAVVVAVSHDEPRVLTLDDGASLPAGPFGSDARSLQTGLRDWVERQTHHPLGYVEQLYTFADRDRTGADGQRVMSISYLALTREQVERRAQAEGTWSSWYACFPWEDWRDGQPAVVREVLAPALTQWAAAAPSAMAREQRRRRASAAFGLDGAPWHDEMVLQRYELLHEARLTPESLRNVPEAERPAVIAPGRAMTGDHRRILATGVARLRGKIKYRPVVFELMPETFTLLDLQKAVEALAGRRTHKQNFRRLVEQQELVEETSEMSTTRVGRPARLFRFREEVLLERAIAGTKPAG</sequence>
<dbReference type="PIRSF" id="PIRSF019423">
    <property type="entry name" value="NMN_biosyn"/>
    <property type="match status" value="1"/>
</dbReference>
<feature type="domain" description="NrtR DNA-binding winged helix" evidence="1">
    <location>
        <begin position="239"/>
        <end position="299"/>
    </location>
</feature>
<evidence type="ECO:0000313" key="2">
    <source>
        <dbReference type="EMBL" id="MFC3638256.1"/>
    </source>
</evidence>
<keyword evidence="3" id="KW-1185">Reference proteome</keyword>
<dbReference type="Proteomes" id="UP001595704">
    <property type="component" value="Unassembled WGS sequence"/>
</dbReference>
<dbReference type="Pfam" id="PF21906">
    <property type="entry name" value="WHD_NrtR"/>
    <property type="match status" value="1"/>
</dbReference>
<protein>
    <recommendedName>
        <fullName evidence="1">NrtR DNA-binding winged helix domain-containing protein</fullName>
    </recommendedName>
</protein>
<dbReference type="Gene3D" id="1.10.10.10">
    <property type="entry name" value="Winged helix-like DNA-binding domain superfamily/Winged helix DNA-binding domain"/>
    <property type="match status" value="1"/>
</dbReference>